<evidence type="ECO:0000313" key="9">
    <source>
        <dbReference type="EMBL" id="PLT31849.1"/>
    </source>
</evidence>
<dbReference type="SMART" id="SM00631">
    <property type="entry name" value="Zn_pept"/>
    <property type="match status" value="1"/>
</dbReference>
<dbReference type="AlphaFoldDB" id="A0A2N5MBV3"/>
<evidence type="ECO:0000256" key="2">
    <source>
        <dbReference type="ARBA" id="ARBA00005988"/>
    </source>
</evidence>
<comment type="caution">
    <text evidence="9">The sequence shown here is derived from an EMBL/GenBank/DDBJ whole genome shotgun (WGS) entry which is preliminary data.</text>
</comment>
<organism evidence="9 10">
    <name type="scientific">Peribacillus deserti</name>
    <dbReference type="NCBI Taxonomy" id="673318"/>
    <lineage>
        <taxon>Bacteria</taxon>
        <taxon>Bacillati</taxon>
        <taxon>Bacillota</taxon>
        <taxon>Bacilli</taxon>
        <taxon>Bacillales</taxon>
        <taxon>Bacillaceae</taxon>
        <taxon>Peribacillus</taxon>
    </lineage>
</organism>
<keyword evidence="6" id="KW-0482">Metalloprotease</keyword>
<dbReference type="GO" id="GO:0006508">
    <property type="term" value="P:proteolysis"/>
    <property type="evidence" value="ECO:0007669"/>
    <property type="project" value="UniProtKB-KW"/>
</dbReference>
<feature type="active site" description="Proton donor/acceptor" evidence="7">
    <location>
        <position position="256"/>
    </location>
</feature>
<dbReference type="GO" id="GO:0005615">
    <property type="term" value="C:extracellular space"/>
    <property type="evidence" value="ECO:0007669"/>
    <property type="project" value="TreeGrafter"/>
</dbReference>
<dbReference type="OrthoDB" id="9802862at2"/>
<keyword evidence="5" id="KW-0862">Zinc</keyword>
<keyword evidence="3" id="KW-0645">Protease</keyword>
<evidence type="ECO:0000313" key="10">
    <source>
        <dbReference type="Proteomes" id="UP000234748"/>
    </source>
</evidence>
<evidence type="ECO:0000259" key="8">
    <source>
        <dbReference type="PROSITE" id="PS52035"/>
    </source>
</evidence>
<sequence>MAADIAKLKKIYPDLIQVKIIGKSEFGRNIYAVGLGKGKATAFINGSHHAREWLTTNFNMYMIDRYAAAYKNGSSVKGYNVRTVLNSSTLWFVPMVNPDGVTLQQSGLKAFPASYHAGLIKMNNGSKNFKRWKSNAKGVDLNRQYDAKWAGTDSPKSPSYRDYKGTAPHTASEVKAVLSLVNSIDADMALSYHTTGKILFWNYEQSGSRLTRDKNLGKKLSSMTGYRMYTPSIFKNAAGFSEWFSRMKQRTAFTIEISPYYNETNPPVSEFKGAWSENQAAGLFAGAESAKMYGVRMDAKAATLKTKLTSVRNSAKKLQSYYYTNVKTRADLRKDKAFMQLYAKTKSDLAAIQKSLKPLPVKNQNALAPLVKEINLYITRSTSFITAIDHGDKAVSQGKLLESKLQAGTIDAALHKQLASAVMKAQKAQPVLYGNHVKQLFDQKYLKPVAAISAASKYALDRLALLTEAEKQITAGNQAAAQEKLEAYDKLQQQSSRYKQYPAIEKILAEKRLGTVPHFPEPQSL</sequence>
<evidence type="ECO:0000256" key="1">
    <source>
        <dbReference type="ARBA" id="ARBA00001947"/>
    </source>
</evidence>
<reference evidence="9 10" key="1">
    <citation type="submission" date="2017-11" db="EMBL/GenBank/DDBJ databases">
        <title>Comparitive Functional Genomics of Dry Heat Resistant strains isolated from the Viking Spacecraft.</title>
        <authorList>
            <person name="Seuylemezian A."/>
            <person name="Cooper K."/>
            <person name="Vaishampayan P."/>
        </authorList>
    </citation>
    <scope>NUCLEOTIDE SEQUENCE [LARGE SCALE GENOMIC DNA]</scope>
    <source>
        <strain evidence="9 10">V1-29</strain>
    </source>
</reference>
<protein>
    <submittedName>
        <fullName evidence="9">Peptidase M14</fullName>
    </submittedName>
</protein>
<comment type="cofactor">
    <cofactor evidence="1">
        <name>Zn(2+)</name>
        <dbReference type="ChEBI" id="CHEBI:29105"/>
    </cofactor>
</comment>
<evidence type="ECO:0000256" key="6">
    <source>
        <dbReference type="ARBA" id="ARBA00023049"/>
    </source>
</evidence>
<dbReference type="Gene3D" id="3.40.630.10">
    <property type="entry name" value="Zn peptidases"/>
    <property type="match status" value="1"/>
</dbReference>
<name>A0A2N5MBV3_9BACI</name>
<dbReference type="Pfam" id="PF18058">
    <property type="entry name" value="SbsC_C"/>
    <property type="match status" value="1"/>
</dbReference>
<dbReference type="PANTHER" id="PTHR11705">
    <property type="entry name" value="PROTEASE FAMILY M14 CARBOXYPEPTIDASE A,B"/>
    <property type="match status" value="1"/>
</dbReference>
<keyword evidence="10" id="KW-1185">Reference proteome</keyword>
<dbReference type="Proteomes" id="UP000234748">
    <property type="component" value="Unassembled WGS sequence"/>
</dbReference>
<proteinExistence type="inferred from homology"/>
<dbReference type="InterPro" id="IPR041378">
    <property type="entry name" value="S-layer_SbsC_C"/>
</dbReference>
<gene>
    <name evidence="9" type="ORF">CUU66_00930</name>
</gene>
<accession>A0A2N5MBV3</accession>
<evidence type="ECO:0000256" key="4">
    <source>
        <dbReference type="ARBA" id="ARBA00022801"/>
    </source>
</evidence>
<feature type="domain" description="Peptidase M14" evidence="8">
    <location>
        <begin position="1"/>
        <end position="289"/>
    </location>
</feature>
<dbReference type="SUPFAM" id="SSF53187">
    <property type="entry name" value="Zn-dependent exopeptidases"/>
    <property type="match status" value="1"/>
</dbReference>
<dbReference type="Pfam" id="PF00246">
    <property type="entry name" value="Peptidase_M14"/>
    <property type="match status" value="1"/>
</dbReference>
<dbReference type="PROSITE" id="PS52035">
    <property type="entry name" value="PEPTIDASE_M14"/>
    <property type="match status" value="1"/>
</dbReference>
<evidence type="ECO:0000256" key="5">
    <source>
        <dbReference type="ARBA" id="ARBA00022833"/>
    </source>
</evidence>
<dbReference type="GO" id="GO:0004181">
    <property type="term" value="F:metallocarboxypeptidase activity"/>
    <property type="evidence" value="ECO:0007669"/>
    <property type="project" value="InterPro"/>
</dbReference>
<dbReference type="InterPro" id="IPR000834">
    <property type="entry name" value="Peptidase_M14"/>
</dbReference>
<dbReference type="EMBL" id="PGUY01000002">
    <property type="protein sequence ID" value="PLT31849.1"/>
    <property type="molecule type" value="Genomic_DNA"/>
</dbReference>
<dbReference type="PANTHER" id="PTHR11705:SF143">
    <property type="entry name" value="SLL0236 PROTEIN"/>
    <property type="match status" value="1"/>
</dbReference>
<comment type="similarity">
    <text evidence="2 7">Belongs to the peptidase M14 family.</text>
</comment>
<keyword evidence="4" id="KW-0378">Hydrolase</keyword>
<dbReference type="GO" id="GO:0008270">
    <property type="term" value="F:zinc ion binding"/>
    <property type="evidence" value="ECO:0007669"/>
    <property type="project" value="InterPro"/>
</dbReference>
<evidence type="ECO:0000256" key="3">
    <source>
        <dbReference type="ARBA" id="ARBA00022670"/>
    </source>
</evidence>
<evidence type="ECO:0000256" key="7">
    <source>
        <dbReference type="PROSITE-ProRule" id="PRU01379"/>
    </source>
</evidence>